<organism evidence="6 7">
    <name type="scientific">Tilletia indica</name>
    <dbReference type="NCBI Taxonomy" id="43049"/>
    <lineage>
        <taxon>Eukaryota</taxon>
        <taxon>Fungi</taxon>
        <taxon>Dikarya</taxon>
        <taxon>Basidiomycota</taxon>
        <taxon>Ustilaginomycotina</taxon>
        <taxon>Exobasidiomycetes</taxon>
        <taxon>Tilletiales</taxon>
        <taxon>Tilletiaceae</taxon>
        <taxon>Tilletia</taxon>
    </lineage>
</organism>
<dbReference type="InterPro" id="IPR001810">
    <property type="entry name" value="F-box_dom"/>
</dbReference>
<evidence type="ECO:0000313" key="6">
    <source>
        <dbReference type="EMBL" id="KAE8257117.1"/>
    </source>
</evidence>
<keyword evidence="7" id="KW-1185">Reference proteome</keyword>
<dbReference type="Pfam" id="PF12937">
    <property type="entry name" value="F-box-like"/>
    <property type="match status" value="1"/>
</dbReference>
<evidence type="ECO:0000259" key="3">
    <source>
        <dbReference type="Pfam" id="PF05970"/>
    </source>
</evidence>
<name>A0A8T8T9N2_9BASI</name>
<dbReference type="Pfam" id="PF21530">
    <property type="entry name" value="Pif1_2B_dom"/>
    <property type="match status" value="1"/>
</dbReference>
<evidence type="ECO:0000256" key="2">
    <source>
        <dbReference type="SAM" id="MobiDB-lite"/>
    </source>
</evidence>
<comment type="catalytic activity">
    <reaction evidence="1">
        <text>ATP + H2O = ADP + phosphate + H(+)</text>
        <dbReference type="Rhea" id="RHEA:13065"/>
        <dbReference type="ChEBI" id="CHEBI:15377"/>
        <dbReference type="ChEBI" id="CHEBI:15378"/>
        <dbReference type="ChEBI" id="CHEBI:30616"/>
        <dbReference type="ChEBI" id="CHEBI:43474"/>
        <dbReference type="ChEBI" id="CHEBI:456216"/>
        <dbReference type="EC" id="5.6.2.3"/>
    </reaction>
</comment>
<feature type="compositionally biased region" description="Acidic residues" evidence="2">
    <location>
        <begin position="1009"/>
        <end position="1018"/>
    </location>
</feature>
<accession>A0A8T8T9N2</accession>
<dbReference type="EMBL" id="LWDF02000125">
    <property type="protein sequence ID" value="KAE8257117.1"/>
    <property type="molecule type" value="Genomic_DNA"/>
</dbReference>
<feature type="region of interest" description="Disordered" evidence="2">
    <location>
        <begin position="794"/>
        <end position="949"/>
    </location>
</feature>
<dbReference type="GO" id="GO:0006281">
    <property type="term" value="P:DNA repair"/>
    <property type="evidence" value="ECO:0007669"/>
    <property type="project" value="UniProtKB-KW"/>
</dbReference>
<dbReference type="SUPFAM" id="SSF81383">
    <property type="entry name" value="F-box domain"/>
    <property type="match status" value="1"/>
</dbReference>
<feature type="domain" description="F-box" evidence="4">
    <location>
        <begin position="676"/>
        <end position="713"/>
    </location>
</feature>
<dbReference type="PANTHER" id="PTHR10492:SF57">
    <property type="entry name" value="ATP-DEPENDENT DNA HELICASE"/>
    <property type="match status" value="1"/>
</dbReference>
<feature type="compositionally biased region" description="Basic and acidic residues" evidence="2">
    <location>
        <begin position="862"/>
        <end position="897"/>
    </location>
</feature>
<reference evidence="6" key="2">
    <citation type="journal article" date="2019" name="IMA Fungus">
        <title>Genome sequencing and comparison of five Tilletia species to identify candidate genes for the detection of regulated species infecting wheat.</title>
        <authorList>
            <person name="Nguyen H.D.T."/>
            <person name="Sultana T."/>
            <person name="Kesanakurti P."/>
            <person name="Hambleton S."/>
        </authorList>
    </citation>
    <scope>NUCLEOTIDE SEQUENCE</scope>
    <source>
        <strain evidence="6">DAOMC 236416</strain>
    </source>
</reference>
<feature type="compositionally biased region" description="Polar residues" evidence="2">
    <location>
        <begin position="836"/>
        <end position="845"/>
    </location>
</feature>
<dbReference type="InterPro" id="IPR036047">
    <property type="entry name" value="F-box-like_dom_sf"/>
</dbReference>
<dbReference type="SUPFAM" id="SSF52540">
    <property type="entry name" value="P-loop containing nucleoside triphosphate hydrolases"/>
    <property type="match status" value="2"/>
</dbReference>
<feature type="domain" description="DNA helicase Pif1-like DEAD-box helicase" evidence="3">
    <location>
        <begin position="269"/>
        <end position="491"/>
    </location>
</feature>
<gene>
    <name evidence="6" type="ORF">A4X13_0g2571</name>
</gene>
<evidence type="ECO:0000259" key="5">
    <source>
        <dbReference type="Pfam" id="PF21530"/>
    </source>
</evidence>
<dbReference type="InterPro" id="IPR049163">
    <property type="entry name" value="Pif1-like_2B_dom"/>
</dbReference>
<keyword evidence="1" id="KW-0234">DNA repair</keyword>
<comment type="similarity">
    <text evidence="1">Belongs to the helicase family.</text>
</comment>
<proteinExistence type="inferred from homology"/>
<evidence type="ECO:0000259" key="4">
    <source>
        <dbReference type="Pfam" id="PF12937"/>
    </source>
</evidence>
<keyword evidence="1" id="KW-0233">DNA recombination</keyword>
<keyword evidence="1" id="KW-0347">Helicase</keyword>
<dbReference type="GO" id="GO:0016787">
    <property type="term" value="F:hydrolase activity"/>
    <property type="evidence" value="ECO:0007669"/>
    <property type="project" value="UniProtKB-KW"/>
</dbReference>
<comment type="cofactor">
    <cofactor evidence="1">
        <name>Mg(2+)</name>
        <dbReference type="ChEBI" id="CHEBI:18420"/>
    </cofactor>
</comment>
<keyword evidence="1" id="KW-0378">Hydrolase</keyword>
<dbReference type="PANTHER" id="PTHR10492">
    <property type="match status" value="1"/>
</dbReference>
<dbReference type="EC" id="5.6.2.3" evidence="1"/>
<dbReference type="Pfam" id="PF05970">
    <property type="entry name" value="PIF1"/>
    <property type="match status" value="1"/>
</dbReference>
<feature type="region of interest" description="Disordered" evidence="2">
    <location>
        <begin position="972"/>
        <end position="1061"/>
    </location>
</feature>
<protein>
    <recommendedName>
        <fullName evidence="1">ATP-dependent DNA helicase</fullName>
        <ecNumber evidence="1">5.6.2.3</ecNumber>
    </recommendedName>
</protein>
<feature type="compositionally biased region" description="Basic and acidic residues" evidence="2">
    <location>
        <begin position="794"/>
        <end position="816"/>
    </location>
</feature>
<dbReference type="GO" id="GO:0043139">
    <property type="term" value="F:5'-3' DNA helicase activity"/>
    <property type="evidence" value="ECO:0007669"/>
    <property type="project" value="UniProtKB-EC"/>
</dbReference>
<keyword evidence="1" id="KW-0547">Nucleotide-binding</keyword>
<dbReference type="GO" id="GO:0005524">
    <property type="term" value="F:ATP binding"/>
    <property type="evidence" value="ECO:0007669"/>
    <property type="project" value="UniProtKB-KW"/>
</dbReference>
<reference evidence="6" key="1">
    <citation type="submission" date="2016-04" db="EMBL/GenBank/DDBJ databases">
        <authorList>
            <person name="Nguyen H.D."/>
            <person name="Samba Siva P."/>
            <person name="Cullis J."/>
            <person name="Levesque C.A."/>
            <person name="Hambleton S."/>
        </authorList>
    </citation>
    <scope>NUCLEOTIDE SEQUENCE</scope>
    <source>
        <strain evidence="6">DAOMC 236416</strain>
    </source>
</reference>
<dbReference type="GO" id="GO:0000723">
    <property type="term" value="P:telomere maintenance"/>
    <property type="evidence" value="ECO:0007669"/>
    <property type="project" value="InterPro"/>
</dbReference>
<evidence type="ECO:0000256" key="1">
    <source>
        <dbReference type="RuleBase" id="RU363044"/>
    </source>
</evidence>
<dbReference type="InterPro" id="IPR010285">
    <property type="entry name" value="DNA_helicase_pif1-like_DEAD"/>
</dbReference>
<dbReference type="Proteomes" id="UP000077521">
    <property type="component" value="Unassembled WGS sequence"/>
</dbReference>
<dbReference type="GO" id="GO:0006310">
    <property type="term" value="P:DNA recombination"/>
    <property type="evidence" value="ECO:0007669"/>
    <property type="project" value="UniProtKB-KW"/>
</dbReference>
<dbReference type="InterPro" id="IPR027417">
    <property type="entry name" value="P-loop_NTPase"/>
</dbReference>
<keyword evidence="1" id="KW-0227">DNA damage</keyword>
<evidence type="ECO:0000313" key="7">
    <source>
        <dbReference type="Proteomes" id="UP000077521"/>
    </source>
</evidence>
<dbReference type="Gene3D" id="3.40.50.300">
    <property type="entry name" value="P-loop containing nucleotide triphosphate hydrolases"/>
    <property type="match status" value="1"/>
</dbReference>
<dbReference type="AlphaFoldDB" id="A0A8T8T9N2"/>
<comment type="caution">
    <text evidence="6">The sequence shown here is derived from an EMBL/GenBank/DDBJ whole genome shotgun (WGS) entry which is preliminary data.</text>
</comment>
<keyword evidence="1" id="KW-0067">ATP-binding</keyword>
<feature type="domain" description="DNA helicase Pif1-like 2B" evidence="5">
    <location>
        <begin position="584"/>
        <end position="626"/>
    </location>
</feature>
<sequence>MQLDIHLEGHHNVRFDPNDREGTAILINNDEKGTKLLAFFQLCASDPVGTAQLIYPDVPESYRWIGTRWVRRIHASTAQVGRVYFVPQSAGPKFYLRLLLHHVQSPKSFADVRTYLGIHYDTYREACEARGLLIDDAEWNYCLADAALLQPGAAMRRLYCSIILQQRVDRPAELYEAHKESLADDCRYRLQRRGIPDPSYERCLSLSRALLRDIFASMNADFDIEQSGVPPPDEAYSSDVARIPVAVLEEVGYNRASQQVKADQMVSRMTSDQLSVYNSVKSAIDDPSTQPSTVFFLDGPGGCGKTFVENALLAYTRGKGKVGLAVAASGIAALMLEGGRTAHSRFGIPLTLSASSACHISATSAVAQLLKATDVVIWDEAPMQNSFGIEAVDRLLQDLRKSSKPFGGVVVLFSGDWRQTLPIVRGGTTSETLRACLHHSYLWSDITQLRLKTNLRLLRTVQDLPAHVAAAQIDYAAWTMAVGDGTAPTDDEGRIEVPARFRLCASTPEPLVSHLYKDIPSNPLSDHVQDYWSSRAILHALNVDVDATNEDTLQKLPGQIHTFTSADTALTDDGDVSPAFAAEYLATQTPSGSPPHVLNLKIGAPVMLLRNFDPINGLCNGTRLIVRAVRRNALLLTIISGAEDRIDLCLQGLWRDNLYGVMYEDARKLPDISHAVWSHIFDFLPRTDLPSVMLTCRTFYDVSAQLLYRRLHFHIDDIRFRRCLISLGRNAFLARIPRTVCIVSDRHQPASSCVRNYQQAAVTGVLNVALICGYSDEATEFPTYSIATERVRTSMAEDEKNIDRDQLTEEGDHALFDNDSAEFTDDRSRNSEEDSTATSQLSLNSLDRRGRVRPQVLRRSVRIRDREQQRLREAQARQQDRHKRATEDRRRRFRLSDSEEGEYTPPSEKPADKEKGPPTGKKSRKKTKAIDVSQPRRQVPDTAAGRIESEFEMEWLDGSFKKIVIYRQRAPPMGVGSSSRLRLTPPLGSGTELDPFLLTDTGSVVDPESGADGDDEYTSDGNGHNVDAGLAQRATEPSSPVRTADEKEPHPFPSLLVYESD</sequence>